<dbReference type="InterPro" id="IPR036961">
    <property type="entry name" value="Kinesin_motor_dom_sf"/>
</dbReference>
<dbReference type="PROSITE" id="PS50067">
    <property type="entry name" value="KINESIN_MOTOR_2"/>
    <property type="match status" value="1"/>
</dbReference>
<protein>
    <recommendedName>
        <fullName evidence="9">Kinesin motor domain-containing protein</fullName>
    </recommendedName>
</protein>
<dbReference type="Gene3D" id="3.40.850.10">
    <property type="entry name" value="Kinesin motor domain"/>
    <property type="match status" value="1"/>
</dbReference>
<evidence type="ECO:0000256" key="3">
    <source>
        <dbReference type="ARBA" id="ARBA00022741"/>
    </source>
</evidence>
<comment type="similarity">
    <text evidence="1">Belongs to the TRAFAC class myosin-kinesin ATPase superfamily. Kinesin family. KIN-14 subfamily.</text>
</comment>
<evidence type="ECO:0000313" key="11">
    <source>
        <dbReference type="Proteomes" id="UP001359559"/>
    </source>
</evidence>
<dbReference type="GO" id="GO:0008017">
    <property type="term" value="F:microtubule binding"/>
    <property type="evidence" value="ECO:0007669"/>
    <property type="project" value="InterPro"/>
</dbReference>
<feature type="domain" description="Kinesin motor" evidence="9">
    <location>
        <begin position="914"/>
        <end position="1234"/>
    </location>
</feature>
<evidence type="ECO:0000256" key="7">
    <source>
        <dbReference type="PROSITE-ProRule" id="PRU00283"/>
    </source>
</evidence>
<keyword evidence="4 7" id="KW-0067">ATP-binding</keyword>
<evidence type="ECO:0000256" key="5">
    <source>
        <dbReference type="ARBA" id="ARBA00023054"/>
    </source>
</evidence>
<dbReference type="SMART" id="SM00129">
    <property type="entry name" value="KISc"/>
    <property type="match status" value="1"/>
</dbReference>
<dbReference type="GO" id="GO:0007018">
    <property type="term" value="P:microtubule-based movement"/>
    <property type="evidence" value="ECO:0007669"/>
    <property type="project" value="InterPro"/>
</dbReference>
<dbReference type="InterPro" id="IPR001752">
    <property type="entry name" value="Kinesin_motor_dom"/>
</dbReference>
<evidence type="ECO:0000256" key="6">
    <source>
        <dbReference type="ARBA" id="ARBA00023175"/>
    </source>
</evidence>
<dbReference type="Pfam" id="PF00225">
    <property type="entry name" value="Kinesin"/>
    <property type="match status" value="1"/>
</dbReference>
<dbReference type="FunFam" id="3.40.850.10:FF:000044">
    <property type="entry name" value="p-loop containing nucleoside triphosphate hydrolases superfamily protein"/>
    <property type="match status" value="1"/>
</dbReference>
<feature type="region of interest" description="Disordered" evidence="8">
    <location>
        <begin position="551"/>
        <end position="579"/>
    </location>
</feature>
<evidence type="ECO:0000313" key="10">
    <source>
        <dbReference type="EMBL" id="KAK7271255.1"/>
    </source>
</evidence>
<sequence>MNPPLTNHTTGPRDMGSSSANCNGINLAQRKVLSESKFQRGLHSPVMAEPSTALINHMGHKLPEVFQLKQGSYADLPPAKISEMMKSANLDNAPTQSLLSVVNGILEESVERRNGEVPQRVACLLRKVVQEIERRISTQAEHLRTQNTLFKTREEKYQSRIKVLEALASGIREEISKVSQIVLPIITERTRTEAKKVDDSIQTEKTIKEEKKIDGSTQVEEKRVDDKEVVRLLKELEEKNMEVSTLKQEQETMKKIYEVKCSKLEAEAKDAKGELKQKSEKHEHLMGNLKEEGKREDDKEVVRLIKELQEKNVEILTLKEEQETMKKALEQCSQKEAEAKDAKEELKQKSPEYEHFMKNLKVENREDGKEVVRLIKELENKNEEILTLKQEQETMKKALEKYSQLEAEAKDVKGELEQKSEECEHFLKKLKDENREDGKEVVRLIKELEEKNEEISTLKQKQEMMKKTYEVKCSQLEAEAKDAKGDLKQKSQEYESLLENLKEKTVDDKEVVRLIKELEDNNVKISNLKQEQETMKKAYELKCSQLEAEAQDAKGELKHKSQEYELKQKSQEEGKDTYDKEISRLITELEGKKVEISNLKREQEAMKKTYEVKCSQLEAEAKDAKGELKQKSQEYELKQKSQEEEKSADDKEVVRLIKELEGKNVEISGLKDELEIMKKAYEVKCSQLEAELKDAKGELEQKSHEQETMKKAYDVKCSRLETEVNDAKEELKQKSQEYELNHKSQEEEKRAYEKDVVRLTKELEDKNMEIATLKQEQETMKNAYEKKCSQIEAEVKDAKEELTNKSQEYEHLMENLRNKVRENEVLYESKYQKWNMKENQIRKVVNFQFCSIQELKLSWESIKQDAMKEQMIYEQEFSRLGVNLKPLVDAAENYQIVLSENRKLFNEIQELKGNIRVYCRVRPFIPGQKEKQTIVEHYGESELVVANPSKQGKEALKTFKFNKVFGPASTQAEVYADIQGFIRSVLDGYNVCIFAYGQTGSGKTYTMSGPNGATSETYGVNYRALEDLFNISISRKSSIVYEIGVQYVMLKPFDFLDLHTLGILNHSQPNGLAVPDATMQPVTSTSDVMKLMDIGLKNRAKGSTAMNERSSRSHSVVSIHVRGVDQKSGSTLVGNLHLVDLAGSERIDRSEVVGDRLKEAQHINKSLSALGDVIFALSQKNAHVPYRNSKLTQLLQTSLGGQAKTLMLVQINSDQKSFSESLSTLKFAERVSGVELGAAKSSKDGRDVKDLMEQVASLKDTILTKDEEIERLQLLKDLKNAYPGATADKLEAACE</sequence>
<gene>
    <name evidence="10" type="ORF">RJT34_26995</name>
</gene>
<dbReference type="InterPro" id="IPR027417">
    <property type="entry name" value="P-loop_NTPase"/>
</dbReference>
<organism evidence="10 11">
    <name type="scientific">Clitoria ternatea</name>
    <name type="common">Butterfly pea</name>
    <dbReference type="NCBI Taxonomy" id="43366"/>
    <lineage>
        <taxon>Eukaryota</taxon>
        <taxon>Viridiplantae</taxon>
        <taxon>Streptophyta</taxon>
        <taxon>Embryophyta</taxon>
        <taxon>Tracheophyta</taxon>
        <taxon>Spermatophyta</taxon>
        <taxon>Magnoliopsida</taxon>
        <taxon>eudicotyledons</taxon>
        <taxon>Gunneridae</taxon>
        <taxon>Pentapetalae</taxon>
        <taxon>rosids</taxon>
        <taxon>fabids</taxon>
        <taxon>Fabales</taxon>
        <taxon>Fabaceae</taxon>
        <taxon>Papilionoideae</taxon>
        <taxon>50 kb inversion clade</taxon>
        <taxon>NPAAA clade</taxon>
        <taxon>indigoferoid/millettioid clade</taxon>
        <taxon>Phaseoleae</taxon>
        <taxon>Clitoria</taxon>
    </lineage>
</organism>
<evidence type="ECO:0000256" key="4">
    <source>
        <dbReference type="ARBA" id="ARBA00022840"/>
    </source>
</evidence>
<keyword evidence="5" id="KW-0175">Coiled coil</keyword>
<reference evidence="10 11" key="1">
    <citation type="submission" date="2024-01" db="EMBL/GenBank/DDBJ databases">
        <title>The genomes of 5 underutilized Papilionoideae crops provide insights into root nodulation and disease resistance.</title>
        <authorList>
            <person name="Yuan L."/>
        </authorList>
    </citation>
    <scope>NUCLEOTIDE SEQUENCE [LARGE SCALE GENOMIC DNA]</scope>
    <source>
        <strain evidence="10">LY-2023</strain>
        <tissue evidence="10">Leaf</tissue>
    </source>
</reference>
<keyword evidence="2" id="KW-0493">Microtubule</keyword>
<evidence type="ECO:0000256" key="1">
    <source>
        <dbReference type="ARBA" id="ARBA00010899"/>
    </source>
</evidence>
<accession>A0AAN9IBV5</accession>
<keyword evidence="3 7" id="KW-0547">Nucleotide-binding</keyword>
<dbReference type="Gene3D" id="1.20.5.170">
    <property type="match status" value="8"/>
</dbReference>
<dbReference type="Proteomes" id="UP001359559">
    <property type="component" value="Unassembled WGS sequence"/>
</dbReference>
<feature type="binding site" evidence="7">
    <location>
        <begin position="997"/>
        <end position="1004"/>
    </location>
    <ligand>
        <name>ATP</name>
        <dbReference type="ChEBI" id="CHEBI:30616"/>
    </ligand>
</feature>
<proteinExistence type="inferred from homology"/>
<dbReference type="InterPro" id="IPR027640">
    <property type="entry name" value="Kinesin-like_fam"/>
</dbReference>
<dbReference type="GO" id="GO:0005874">
    <property type="term" value="C:microtubule"/>
    <property type="evidence" value="ECO:0007669"/>
    <property type="project" value="UniProtKB-KW"/>
</dbReference>
<feature type="region of interest" description="Disordered" evidence="8">
    <location>
        <begin position="1"/>
        <end position="20"/>
    </location>
</feature>
<keyword evidence="11" id="KW-1185">Reference proteome</keyword>
<dbReference type="GO" id="GO:0005524">
    <property type="term" value="F:ATP binding"/>
    <property type="evidence" value="ECO:0007669"/>
    <property type="project" value="UniProtKB-UniRule"/>
</dbReference>
<dbReference type="PANTHER" id="PTHR47972:SF57">
    <property type="entry name" value="P-LOOP NUCLEOSIDE TRIPHOSPHATE HYDROLASE SUPERFAMILY PROTEIN"/>
    <property type="match status" value="1"/>
</dbReference>
<dbReference type="PANTHER" id="PTHR47972">
    <property type="entry name" value="KINESIN-LIKE PROTEIN KLP-3"/>
    <property type="match status" value="1"/>
</dbReference>
<name>A0AAN9IBV5_CLITE</name>
<dbReference type="GO" id="GO:0003777">
    <property type="term" value="F:microtubule motor activity"/>
    <property type="evidence" value="ECO:0007669"/>
    <property type="project" value="InterPro"/>
</dbReference>
<dbReference type="SUPFAM" id="SSF52540">
    <property type="entry name" value="P-loop containing nucleoside triphosphate hydrolases"/>
    <property type="match status" value="1"/>
</dbReference>
<dbReference type="PRINTS" id="PR00380">
    <property type="entry name" value="KINESINHEAVY"/>
</dbReference>
<evidence type="ECO:0000256" key="2">
    <source>
        <dbReference type="ARBA" id="ARBA00022701"/>
    </source>
</evidence>
<evidence type="ECO:0000259" key="9">
    <source>
        <dbReference type="PROSITE" id="PS50067"/>
    </source>
</evidence>
<evidence type="ECO:0000256" key="8">
    <source>
        <dbReference type="SAM" id="MobiDB-lite"/>
    </source>
</evidence>
<dbReference type="EMBL" id="JAYKXN010000007">
    <property type="protein sequence ID" value="KAK7271255.1"/>
    <property type="molecule type" value="Genomic_DNA"/>
</dbReference>
<feature type="region of interest" description="Disordered" evidence="8">
    <location>
        <begin position="623"/>
        <end position="651"/>
    </location>
</feature>
<comment type="caution">
    <text evidence="10">The sequence shown here is derived from an EMBL/GenBank/DDBJ whole genome shotgun (WGS) entry which is preliminary data.</text>
</comment>
<feature type="region of interest" description="Disordered" evidence="8">
    <location>
        <begin position="727"/>
        <end position="751"/>
    </location>
</feature>
<keyword evidence="6 7" id="KW-0505">Motor protein</keyword>